<gene>
    <name evidence="5" type="ORF">BXYJ_LOCUS9358</name>
</gene>
<dbReference type="GO" id="GO:0005938">
    <property type="term" value="C:cell cortex"/>
    <property type="evidence" value="ECO:0007669"/>
    <property type="project" value="TreeGrafter"/>
</dbReference>
<keyword evidence="3" id="KW-0732">Signal</keyword>
<proteinExistence type="predicted"/>
<keyword evidence="2" id="KW-1133">Transmembrane helix</keyword>
<dbReference type="EMBL" id="CAJFCV020000004">
    <property type="protein sequence ID" value="CAG9116304.1"/>
    <property type="molecule type" value="Genomic_DNA"/>
</dbReference>
<dbReference type="PANTHER" id="PTHR39387:SF1">
    <property type="entry name" value="SHAVENOID, ISOFORM B"/>
    <property type="match status" value="1"/>
</dbReference>
<evidence type="ECO:0000256" key="1">
    <source>
        <dbReference type="SAM" id="MobiDB-lite"/>
    </source>
</evidence>
<dbReference type="OrthoDB" id="5822275at2759"/>
<dbReference type="Proteomes" id="UP000659654">
    <property type="component" value="Unassembled WGS sequence"/>
</dbReference>
<organism evidence="5 6">
    <name type="scientific">Bursaphelenchus xylophilus</name>
    <name type="common">Pinewood nematode worm</name>
    <name type="synonym">Aphelenchoides xylophilus</name>
    <dbReference type="NCBI Taxonomy" id="6326"/>
    <lineage>
        <taxon>Eukaryota</taxon>
        <taxon>Metazoa</taxon>
        <taxon>Ecdysozoa</taxon>
        <taxon>Nematoda</taxon>
        <taxon>Chromadorea</taxon>
        <taxon>Rhabditida</taxon>
        <taxon>Tylenchina</taxon>
        <taxon>Tylenchomorpha</taxon>
        <taxon>Aphelenchoidea</taxon>
        <taxon>Aphelenchoididae</taxon>
        <taxon>Bursaphelenchus</taxon>
    </lineage>
</organism>
<comment type="caution">
    <text evidence="5">The sequence shown here is derived from an EMBL/GenBank/DDBJ whole genome shotgun (WGS) entry which is preliminary data.</text>
</comment>
<sequence>MWPLVSVIVGSLMTVLVVGKALNRTRFEDETNSLTDLWSQVKRDVNQSDLIVPTLCNAPCDRLFHAGRHGNISDCLCRCPEEMPIFLQTLGQCIQRIEACPRTIKFNDAHIPVVELPAKSHKLSFNHKVLWKESGVKVKTNTGARCNITSVEYLGRDQSWIELNANILYLGWEKEPIFKWNGSLGDNLLLEGTIILVNMDCSGNLKDSHCLTFRVNGALYYGDPFGKEQSSDRGAAFVAITLLVILLIMTLSCSVFIWNVCWKMKKNELITGLQLQFLYRLKQEKDMAEAAQHYQALAHAALNMEKQHDEYNKHLADKSQITPKRKLFFSPEFFDEEHMKTPPPMADQFLLDLRKMIKIARQRIQQQRHIPSLRTIPEEPPEFFEPYMKVKSAPTQIEKPPDIKPAIQETSPKSIDSVHSSTDSSDSAKENKLPEGEKRSPSIRRNESQSRIPINKYKTKSPKLNPKFIIPSTNSSIDLPPPLPPRNPPPPIPAKYRLKEDIAKMRKDKKSYAIFPSELEFKKSLPRRSRKLDKRVISNEL</sequence>
<dbReference type="PANTHER" id="PTHR39387">
    <property type="entry name" value="SHAVENOID, ISOFORM B"/>
    <property type="match status" value="1"/>
</dbReference>
<evidence type="ECO:0000256" key="3">
    <source>
        <dbReference type="SAM" id="SignalP"/>
    </source>
</evidence>
<feature type="domain" description="Shavenoid isoform B-like N-terminal" evidence="4">
    <location>
        <begin position="38"/>
        <end position="97"/>
    </location>
</feature>
<dbReference type="Pfam" id="PF23328">
    <property type="entry name" value="Sha_B_N"/>
    <property type="match status" value="1"/>
</dbReference>
<dbReference type="Proteomes" id="UP000582659">
    <property type="component" value="Unassembled WGS sequence"/>
</dbReference>
<protein>
    <submittedName>
        <fullName evidence="5">(pine wood nematode) hypothetical protein</fullName>
    </submittedName>
</protein>
<name>A0A7I8WTS7_BURXY</name>
<feature type="transmembrane region" description="Helical" evidence="2">
    <location>
        <begin position="234"/>
        <end position="258"/>
    </location>
</feature>
<evidence type="ECO:0000259" key="4">
    <source>
        <dbReference type="Pfam" id="PF23328"/>
    </source>
</evidence>
<reference evidence="5" key="1">
    <citation type="submission" date="2020-09" db="EMBL/GenBank/DDBJ databases">
        <authorList>
            <person name="Kikuchi T."/>
        </authorList>
    </citation>
    <scope>NUCLEOTIDE SEQUENCE</scope>
    <source>
        <strain evidence="5">Ka4C1</strain>
    </source>
</reference>
<feature type="chain" id="PRO_5035412477" evidence="3">
    <location>
        <begin position="20"/>
        <end position="541"/>
    </location>
</feature>
<evidence type="ECO:0000256" key="2">
    <source>
        <dbReference type="SAM" id="Phobius"/>
    </source>
</evidence>
<keyword evidence="6" id="KW-1185">Reference proteome</keyword>
<keyword evidence="2" id="KW-0472">Membrane</keyword>
<keyword evidence="2" id="KW-0812">Transmembrane</keyword>
<feature type="compositionally biased region" description="Pro residues" evidence="1">
    <location>
        <begin position="479"/>
        <end position="493"/>
    </location>
</feature>
<dbReference type="AlphaFoldDB" id="A0A7I8WTS7"/>
<feature type="signal peptide" evidence="3">
    <location>
        <begin position="1"/>
        <end position="19"/>
    </location>
</feature>
<evidence type="ECO:0000313" key="5">
    <source>
        <dbReference type="EMBL" id="CAD5226813.1"/>
    </source>
</evidence>
<dbReference type="EMBL" id="CAJFDI010000004">
    <property type="protein sequence ID" value="CAD5226813.1"/>
    <property type="molecule type" value="Genomic_DNA"/>
</dbReference>
<feature type="compositionally biased region" description="Low complexity" evidence="1">
    <location>
        <begin position="414"/>
        <end position="425"/>
    </location>
</feature>
<feature type="compositionally biased region" description="Basic and acidic residues" evidence="1">
    <location>
        <begin position="426"/>
        <end position="448"/>
    </location>
</feature>
<dbReference type="InterPro" id="IPR057507">
    <property type="entry name" value="Sha_B-like_N"/>
</dbReference>
<evidence type="ECO:0000313" key="6">
    <source>
        <dbReference type="Proteomes" id="UP000659654"/>
    </source>
</evidence>
<feature type="region of interest" description="Disordered" evidence="1">
    <location>
        <begin position="393"/>
        <end position="493"/>
    </location>
</feature>
<accession>A0A7I8WTS7</accession>